<protein>
    <submittedName>
        <fullName evidence="2">Uncharacterized protein</fullName>
    </submittedName>
</protein>
<evidence type="ECO:0000313" key="2">
    <source>
        <dbReference type="EMBL" id="MBC5632443.1"/>
    </source>
</evidence>
<reference evidence="2 3" key="1">
    <citation type="submission" date="2020-08" db="EMBL/GenBank/DDBJ databases">
        <title>Genome public.</title>
        <authorList>
            <person name="Liu C."/>
            <person name="Sun Q."/>
        </authorList>
    </citation>
    <scope>NUCLEOTIDE SEQUENCE [LARGE SCALE GENOMIC DNA]</scope>
    <source>
        <strain evidence="2 3">NSJ-79</strain>
    </source>
</reference>
<comment type="caution">
    <text evidence="2">The sequence shown here is derived from an EMBL/GenBank/DDBJ whole genome shotgun (WGS) entry which is preliminary data.</text>
</comment>
<dbReference type="RefSeq" id="WP_186929209.1">
    <property type="nucleotide sequence ID" value="NZ_JACOOJ010000008.1"/>
</dbReference>
<evidence type="ECO:0000256" key="1">
    <source>
        <dbReference type="SAM" id="MobiDB-lite"/>
    </source>
</evidence>
<gene>
    <name evidence="2" type="ORF">H8S65_06630</name>
</gene>
<keyword evidence="3" id="KW-1185">Reference proteome</keyword>
<feature type="compositionally biased region" description="Basic and acidic residues" evidence="1">
    <location>
        <begin position="28"/>
        <end position="38"/>
    </location>
</feature>
<dbReference type="EMBL" id="JACOOJ010000008">
    <property type="protein sequence ID" value="MBC5632443.1"/>
    <property type="molecule type" value="Genomic_DNA"/>
</dbReference>
<proteinExistence type="predicted"/>
<organism evidence="2 3">
    <name type="scientific">Parabacteroides hominis</name>
    <dbReference type="NCBI Taxonomy" id="2763057"/>
    <lineage>
        <taxon>Bacteria</taxon>
        <taxon>Pseudomonadati</taxon>
        <taxon>Bacteroidota</taxon>
        <taxon>Bacteroidia</taxon>
        <taxon>Bacteroidales</taxon>
        <taxon>Tannerellaceae</taxon>
        <taxon>Parabacteroides</taxon>
    </lineage>
</organism>
<evidence type="ECO:0000313" key="3">
    <source>
        <dbReference type="Proteomes" id="UP000651475"/>
    </source>
</evidence>
<accession>A0ABR7DLZ1</accession>
<feature type="compositionally biased region" description="Polar residues" evidence="1">
    <location>
        <begin position="41"/>
        <end position="51"/>
    </location>
</feature>
<dbReference type="Proteomes" id="UP000651475">
    <property type="component" value="Unassembled WGS sequence"/>
</dbReference>
<name>A0ABR7DLZ1_9BACT</name>
<feature type="region of interest" description="Disordered" evidence="1">
    <location>
        <begin position="28"/>
        <end position="51"/>
    </location>
</feature>
<sequence length="51" mass="5779">MIDTLTGIHLSNRHAHPFLLYRSSSSMTEKKLSDDPENKTAIANSVSRFYP</sequence>